<comment type="caution">
    <text evidence="2">The sequence shown here is derived from an EMBL/GenBank/DDBJ whole genome shotgun (WGS) entry which is preliminary data.</text>
</comment>
<dbReference type="Proteomes" id="UP001596414">
    <property type="component" value="Unassembled WGS sequence"/>
</dbReference>
<reference evidence="2 3" key="1">
    <citation type="journal article" date="2014" name="Int. J. Syst. Evol. Microbiol.">
        <title>Complete genome sequence of Corynebacterium casei LMG S-19264T (=DSM 44701T), isolated from a smear-ripened cheese.</title>
        <authorList>
            <consortium name="US DOE Joint Genome Institute (JGI-PGF)"/>
            <person name="Walter F."/>
            <person name="Albersmeier A."/>
            <person name="Kalinowski J."/>
            <person name="Ruckert C."/>
        </authorList>
    </citation>
    <scope>NUCLEOTIDE SEQUENCE [LARGE SCALE GENOMIC DNA]</scope>
    <source>
        <strain evidence="2 3">CGMCC 4.7215</strain>
    </source>
</reference>
<dbReference type="AlphaFoldDB" id="A0ABD5X3S4"/>
<dbReference type="PANTHER" id="PTHR43682:SF1">
    <property type="entry name" value="LACTATE UTILIZATION PROTEIN C"/>
    <property type="match status" value="1"/>
</dbReference>
<name>A0ABD5X3S4_9EURY</name>
<dbReference type="SUPFAM" id="SSF100950">
    <property type="entry name" value="NagB/RpiA/CoA transferase-like"/>
    <property type="match status" value="1"/>
</dbReference>
<dbReference type="InterPro" id="IPR003741">
    <property type="entry name" value="LUD_dom"/>
</dbReference>
<evidence type="ECO:0000259" key="1">
    <source>
        <dbReference type="Pfam" id="PF02589"/>
    </source>
</evidence>
<dbReference type="RefSeq" id="WP_267637653.1">
    <property type="nucleotide sequence ID" value="NZ_JAODIY010000010.1"/>
</dbReference>
<dbReference type="InterPro" id="IPR037171">
    <property type="entry name" value="NagB/RpiA_transferase-like"/>
</dbReference>
<dbReference type="PANTHER" id="PTHR43682">
    <property type="entry name" value="LACTATE UTILIZATION PROTEIN C"/>
    <property type="match status" value="1"/>
</dbReference>
<organism evidence="2 3">
    <name type="scientific">Halovenus rubra</name>
    <dbReference type="NCBI Taxonomy" id="869890"/>
    <lineage>
        <taxon>Archaea</taxon>
        <taxon>Methanobacteriati</taxon>
        <taxon>Methanobacteriota</taxon>
        <taxon>Stenosarchaea group</taxon>
        <taxon>Halobacteria</taxon>
        <taxon>Halobacteriales</taxon>
        <taxon>Haloarculaceae</taxon>
        <taxon>Halovenus</taxon>
    </lineage>
</organism>
<gene>
    <name evidence="2" type="ORF">ACFQJ7_01050</name>
</gene>
<protein>
    <submittedName>
        <fullName evidence="2">LUD domain-containing protein</fullName>
    </submittedName>
</protein>
<dbReference type="InterPro" id="IPR024185">
    <property type="entry name" value="FTHF_cligase-like_sf"/>
</dbReference>
<dbReference type="Pfam" id="PF02589">
    <property type="entry name" value="LUD_dom"/>
    <property type="match status" value="1"/>
</dbReference>
<sequence>MTQDTPTTTYEQFASVASEYGIEPRRVEPNGVAEAVTEMLDPPAVGTQLPWEDATLPDGVTTEPTPADLRAATTGVTAASLAIAEYGSIVLDADEDGSDSVSLFNDLHVAVLHEDDIVPDMATAFEQFGERLRETRESAIIATGPSATADMGALVNGAHGPKQVEVIVVS</sequence>
<feature type="domain" description="LUD" evidence="1">
    <location>
        <begin position="69"/>
        <end position="169"/>
    </location>
</feature>
<accession>A0ABD5X3S4</accession>
<evidence type="ECO:0000313" key="3">
    <source>
        <dbReference type="Proteomes" id="UP001596414"/>
    </source>
</evidence>
<dbReference type="EMBL" id="JBHSZQ010000001">
    <property type="protein sequence ID" value="MFC7124632.1"/>
    <property type="molecule type" value="Genomic_DNA"/>
</dbReference>
<evidence type="ECO:0000313" key="2">
    <source>
        <dbReference type="EMBL" id="MFC7124632.1"/>
    </source>
</evidence>
<dbReference type="Gene3D" id="3.40.50.10420">
    <property type="entry name" value="NagB/RpiA/CoA transferase-like"/>
    <property type="match status" value="1"/>
</dbReference>
<proteinExistence type="predicted"/>